<evidence type="ECO:0000313" key="4">
    <source>
        <dbReference type="Proteomes" id="UP000258309"/>
    </source>
</evidence>
<dbReference type="PANTHER" id="PTHR43355:SF2">
    <property type="entry name" value="FLAVIN REDUCTASE (NADPH)"/>
    <property type="match status" value="1"/>
</dbReference>
<dbReference type="GO" id="GO:0042602">
    <property type="term" value="F:riboflavin reductase (NADPH) activity"/>
    <property type="evidence" value="ECO:0007669"/>
    <property type="project" value="TreeGrafter"/>
</dbReference>
<protein>
    <recommendedName>
        <fullName evidence="2">NAD(P)-binding domain-containing protein</fullName>
    </recommendedName>
</protein>
<evidence type="ECO:0000313" key="3">
    <source>
        <dbReference type="EMBL" id="RFU24395.1"/>
    </source>
</evidence>
<dbReference type="SUPFAM" id="SSF51735">
    <property type="entry name" value="NAD(P)-binding Rossmann-fold domains"/>
    <property type="match status" value="1"/>
</dbReference>
<dbReference type="Proteomes" id="UP000258309">
    <property type="component" value="Unassembled WGS sequence"/>
</dbReference>
<organism evidence="3 4">
    <name type="scientific">Scytalidium lignicola</name>
    <name type="common">Hyphomycete</name>
    <dbReference type="NCBI Taxonomy" id="5539"/>
    <lineage>
        <taxon>Eukaryota</taxon>
        <taxon>Fungi</taxon>
        <taxon>Dikarya</taxon>
        <taxon>Ascomycota</taxon>
        <taxon>Pezizomycotina</taxon>
        <taxon>Leotiomycetes</taxon>
        <taxon>Leotiomycetes incertae sedis</taxon>
        <taxon>Scytalidium</taxon>
    </lineage>
</organism>
<keyword evidence="4" id="KW-1185">Reference proteome</keyword>
<dbReference type="STRING" id="5539.A0A3E2GT91"/>
<dbReference type="GO" id="GO:0004074">
    <property type="term" value="F:biliverdin reductase [NAD(P)H] activity"/>
    <property type="evidence" value="ECO:0007669"/>
    <property type="project" value="TreeGrafter"/>
</dbReference>
<dbReference type="EMBL" id="NCSJ02000453">
    <property type="protein sequence ID" value="RFU24395.1"/>
    <property type="molecule type" value="Genomic_DNA"/>
</dbReference>
<sequence length="221" mass="24306">MKLLVLGGTGRCGKHVVQRALAATHQVTVFVRNPSKLPSEVASKVKIIQGTLTDEKALSTAVQGQDAIISTLGPSGPGYKSFSTYNGFFPNFYKLLLRVMREQKVLRILAITTTNVQDAKDQRSLTLSAIGSIAWLYGRVAWREFNEIGETFKTEGHSLDWTVFRVGIITDGKEGTVLDGYIGDQGSSVVISREGMAAWLVRQVETSPPQWVRQMPYISSV</sequence>
<feature type="non-terminal residue" evidence="3">
    <location>
        <position position="221"/>
    </location>
</feature>
<comment type="caution">
    <text evidence="3">The sequence shown here is derived from an EMBL/GenBank/DDBJ whole genome shotgun (WGS) entry which is preliminary data.</text>
</comment>
<evidence type="ECO:0000259" key="2">
    <source>
        <dbReference type="Pfam" id="PF13460"/>
    </source>
</evidence>
<name>A0A3E2GT91_SCYLI</name>
<evidence type="ECO:0000256" key="1">
    <source>
        <dbReference type="ARBA" id="ARBA00038376"/>
    </source>
</evidence>
<dbReference type="PANTHER" id="PTHR43355">
    <property type="entry name" value="FLAVIN REDUCTASE (NADPH)"/>
    <property type="match status" value="1"/>
</dbReference>
<dbReference type="Gene3D" id="3.40.50.720">
    <property type="entry name" value="NAD(P)-binding Rossmann-like Domain"/>
    <property type="match status" value="1"/>
</dbReference>
<gene>
    <name evidence="3" type="ORF">B7463_g11938</name>
</gene>
<dbReference type="InterPro" id="IPR016040">
    <property type="entry name" value="NAD(P)-bd_dom"/>
</dbReference>
<dbReference type="OrthoDB" id="10254221at2759"/>
<comment type="similarity">
    <text evidence="1">Belongs to the avfA family.</text>
</comment>
<feature type="domain" description="NAD(P)-binding" evidence="2">
    <location>
        <begin position="7"/>
        <end position="205"/>
    </location>
</feature>
<dbReference type="InterPro" id="IPR051606">
    <property type="entry name" value="Polyketide_Oxido-like"/>
</dbReference>
<accession>A0A3E2GT91</accession>
<feature type="non-terminal residue" evidence="3">
    <location>
        <position position="1"/>
    </location>
</feature>
<dbReference type="InterPro" id="IPR036291">
    <property type="entry name" value="NAD(P)-bd_dom_sf"/>
</dbReference>
<proteinExistence type="inferred from homology"/>
<dbReference type="OMA" id="RRDWANW"/>
<reference evidence="3 4" key="1">
    <citation type="submission" date="2018-05" db="EMBL/GenBank/DDBJ databases">
        <title>Draft genome sequence of Scytalidium lignicola DSM 105466, a ubiquitous saprotrophic fungus.</title>
        <authorList>
            <person name="Buettner E."/>
            <person name="Gebauer A.M."/>
            <person name="Hofrichter M."/>
            <person name="Liers C."/>
            <person name="Kellner H."/>
        </authorList>
    </citation>
    <scope>NUCLEOTIDE SEQUENCE [LARGE SCALE GENOMIC DNA]</scope>
    <source>
        <strain evidence="3 4">DSM 105466</strain>
    </source>
</reference>
<dbReference type="Pfam" id="PF13460">
    <property type="entry name" value="NAD_binding_10"/>
    <property type="match status" value="1"/>
</dbReference>
<dbReference type="AlphaFoldDB" id="A0A3E2GT91"/>